<evidence type="ECO:0000313" key="10">
    <source>
        <dbReference type="EMBL" id="KAF6006373.1"/>
    </source>
</evidence>
<reference evidence="10 13" key="2">
    <citation type="journal article" date="2020" name="Appl. Microbiol. Biotechnol.">
        <title>Targeted gene deletion in Brettanomyces bruxellensis with an expression-free CRISPR-Cas9 system.</title>
        <authorList>
            <person name="Varela C."/>
            <person name="Bartel C."/>
            <person name="Onetto C."/>
            <person name="Borneman A."/>
        </authorList>
    </citation>
    <scope>NUCLEOTIDE SEQUENCE [LARGE SCALE GENOMIC DNA]</scope>
    <source>
        <strain evidence="10 13">AWRI1613</strain>
    </source>
</reference>
<keyword evidence="3 6" id="KW-0863">Zinc-finger</keyword>
<evidence type="ECO:0000313" key="13">
    <source>
        <dbReference type="Proteomes" id="UP000568158"/>
    </source>
</evidence>
<evidence type="ECO:0000259" key="8">
    <source>
        <dbReference type="PROSITE" id="PS50076"/>
    </source>
</evidence>
<keyword evidence="12" id="KW-1185">Reference proteome</keyword>
<dbReference type="Pfam" id="PF01556">
    <property type="entry name" value="DnaJ_C"/>
    <property type="match status" value="1"/>
</dbReference>
<dbReference type="CDD" id="cd06257">
    <property type="entry name" value="DnaJ"/>
    <property type="match status" value="1"/>
</dbReference>
<keyword evidence="1 6" id="KW-0479">Metal-binding</keyword>
<proteinExistence type="predicted"/>
<organism evidence="11 12">
    <name type="scientific">Dekkera bruxellensis</name>
    <name type="common">Brettanomyces custersii</name>
    <dbReference type="NCBI Taxonomy" id="5007"/>
    <lineage>
        <taxon>Eukaryota</taxon>
        <taxon>Fungi</taxon>
        <taxon>Dikarya</taxon>
        <taxon>Ascomycota</taxon>
        <taxon>Saccharomycotina</taxon>
        <taxon>Pichiomycetes</taxon>
        <taxon>Pichiales</taxon>
        <taxon>Pichiaceae</taxon>
        <taxon>Brettanomyces</taxon>
    </lineage>
</organism>
<dbReference type="EMBL" id="JABCYN010000053">
    <property type="protein sequence ID" value="KAF6006373.1"/>
    <property type="molecule type" value="Genomic_DNA"/>
</dbReference>
<evidence type="ECO:0000259" key="9">
    <source>
        <dbReference type="PROSITE" id="PS51188"/>
    </source>
</evidence>
<dbReference type="PROSITE" id="PS51188">
    <property type="entry name" value="ZF_CR"/>
    <property type="match status" value="1"/>
</dbReference>
<dbReference type="SUPFAM" id="SSF49493">
    <property type="entry name" value="HSP40/DnaJ peptide-binding domain"/>
    <property type="match status" value="2"/>
</dbReference>
<evidence type="ECO:0000256" key="3">
    <source>
        <dbReference type="ARBA" id="ARBA00022771"/>
    </source>
</evidence>
<evidence type="ECO:0000313" key="12">
    <source>
        <dbReference type="Proteomes" id="UP000478008"/>
    </source>
</evidence>
<dbReference type="InterPro" id="IPR002939">
    <property type="entry name" value="DnaJ_C"/>
</dbReference>
<dbReference type="PROSITE" id="PS50076">
    <property type="entry name" value="DNAJ_2"/>
    <property type="match status" value="1"/>
</dbReference>
<dbReference type="SUPFAM" id="SSF57938">
    <property type="entry name" value="DnaJ/Hsp40 cysteine-rich domain"/>
    <property type="match status" value="1"/>
</dbReference>
<dbReference type="PRINTS" id="PR00625">
    <property type="entry name" value="JDOMAIN"/>
</dbReference>
<dbReference type="Proteomes" id="UP000568158">
    <property type="component" value="Unassembled WGS sequence"/>
</dbReference>
<dbReference type="PROSITE" id="PS00636">
    <property type="entry name" value="DNAJ_1"/>
    <property type="match status" value="1"/>
</dbReference>
<dbReference type="InterPro" id="IPR036869">
    <property type="entry name" value="J_dom_sf"/>
</dbReference>
<dbReference type="Proteomes" id="UP000478008">
    <property type="component" value="Unassembled WGS sequence"/>
</dbReference>
<dbReference type="Gene3D" id="1.10.287.110">
    <property type="entry name" value="DnaJ domain"/>
    <property type="match status" value="1"/>
</dbReference>
<dbReference type="GO" id="GO:0008270">
    <property type="term" value="F:zinc ion binding"/>
    <property type="evidence" value="ECO:0007669"/>
    <property type="project" value="UniProtKB-KW"/>
</dbReference>
<evidence type="ECO:0000256" key="4">
    <source>
        <dbReference type="ARBA" id="ARBA00022833"/>
    </source>
</evidence>
<dbReference type="Gene3D" id="2.60.260.20">
    <property type="entry name" value="Urease metallochaperone UreE, N-terminal domain"/>
    <property type="match status" value="2"/>
</dbReference>
<dbReference type="InterPro" id="IPR008971">
    <property type="entry name" value="HSP40/DnaJ_pept-bd"/>
</dbReference>
<feature type="region of interest" description="Disordered" evidence="7">
    <location>
        <begin position="131"/>
        <end position="170"/>
    </location>
</feature>
<dbReference type="Pfam" id="PF00226">
    <property type="entry name" value="DnaJ"/>
    <property type="match status" value="1"/>
</dbReference>
<name>A0A7D9CXK5_DEKBR</name>
<evidence type="ECO:0000256" key="6">
    <source>
        <dbReference type="PROSITE-ProRule" id="PRU00546"/>
    </source>
</evidence>
<dbReference type="FunFam" id="2.60.260.20:FF:000003">
    <property type="entry name" value="DnaJ subfamily A member 2"/>
    <property type="match status" value="1"/>
</dbReference>
<dbReference type="EMBL" id="CABFWN010000003">
    <property type="protein sequence ID" value="VUG18115.1"/>
    <property type="molecule type" value="Genomic_DNA"/>
</dbReference>
<dbReference type="InterPro" id="IPR036410">
    <property type="entry name" value="HSP_DnaJ_Cys-rich_dom_sf"/>
</dbReference>
<keyword evidence="2" id="KW-0677">Repeat</keyword>
<dbReference type="InterPro" id="IPR001623">
    <property type="entry name" value="DnaJ_domain"/>
</dbReference>
<dbReference type="InterPro" id="IPR044713">
    <property type="entry name" value="DNJA1/2-like"/>
</dbReference>
<evidence type="ECO:0000256" key="2">
    <source>
        <dbReference type="ARBA" id="ARBA00022737"/>
    </source>
</evidence>
<keyword evidence="4 6" id="KW-0862">Zinc</keyword>
<evidence type="ECO:0000256" key="1">
    <source>
        <dbReference type="ARBA" id="ARBA00022723"/>
    </source>
</evidence>
<dbReference type="PANTHER" id="PTHR43888">
    <property type="entry name" value="DNAJ-LIKE-2, ISOFORM A-RELATED"/>
    <property type="match status" value="1"/>
</dbReference>
<evidence type="ECO:0000256" key="7">
    <source>
        <dbReference type="SAM" id="MobiDB-lite"/>
    </source>
</evidence>
<dbReference type="InterPro" id="IPR001305">
    <property type="entry name" value="HSP_DnaJ_Cys-rich_dom"/>
</dbReference>
<keyword evidence="5" id="KW-0143">Chaperone</keyword>
<dbReference type="GO" id="GO:0006457">
    <property type="term" value="P:protein folding"/>
    <property type="evidence" value="ECO:0007669"/>
    <property type="project" value="InterPro"/>
</dbReference>
<feature type="domain" description="J" evidence="8">
    <location>
        <begin position="6"/>
        <end position="73"/>
    </location>
</feature>
<dbReference type="CDD" id="cd10747">
    <property type="entry name" value="DnaJ_C"/>
    <property type="match status" value="1"/>
</dbReference>
<dbReference type="Gene3D" id="2.10.230.10">
    <property type="entry name" value="Heat shock protein DnaJ, cysteine-rich domain"/>
    <property type="match status" value="1"/>
</dbReference>
<protein>
    <submittedName>
        <fullName evidence="11">DEBR0S3_02630g1_1</fullName>
    </submittedName>
</protein>
<dbReference type="SUPFAM" id="SSF46565">
    <property type="entry name" value="Chaperone J-domain"/>
    <property type="match status" value="1"/>
</dbReference>
<evidence type="ECO:0000313" key="11">
    <source>
        <dbReference type="EMBL" id="VUG18115.1"/>
    </source>
</evidence>
<dbReference type="GO" id="GO:0030544">
    <property type="term" value="F:Hsp70 protein binding"/>
    <property type="evidence" value="ECO:0007669"/>
    <property type="project" value="InterPro"/>
</dbReference>
<dbReference type="Pfam" id="PF00684">
    <property type="entry name" value="DnaJ_CXXCXGXG"/>
    <property type="match status" value="1"/>
</dbReference>
<dbReference type="SMART" id="SM00271">
    <property type="entry name" value="DnaJ"/>
    <property type="match status" value="1"/>
</dbReference>
<dbReference type="InterPro" id="IPR018253">
    <property type="entry name" value="DnaJ_domain_CS"/>
</dbReference>
<accession>A0A7D9CXK5</accession>
<dbReference type="FunFam" id="2.10.230.10:FF:000001">
    <property type="entry name" value="DnaJ subfamily A member 2"/>
    <property type="match status" value="1"/>
</dbReference>
<feature type="zinc finger region" description="CR-type" evidence="6">
    <location>
        <begin position="188"/>
        <end position="272"/>
    </location>
</feature>
<dbReference type="GO" id="GO:0051082">
    <property type="term" value="F:unfolded protein binding"/>
    <property type="evidence" value="ECO:0007669"/>
    <property type="project" value="InterPro"/>
</dbReference>
<dbReference type="AlphaFoldDB" id="A0A7D9CXK5"/>
<sequence length="482" mass="54178">MSAGSDLYEVLGVPQDATQSEIRRAYRKLALKFHPDKVSVEKRQDAEIKFKDITHAYEILGDEDKRRDYNLYGEREPGLGFDEDDTEFSYKPSPFANAAFNGSGSFDFSPDDFANFFNGMGMDMNDDFFTSMGNGSRARQAKPPQNGTGKARKPPKPSPDAERNDAGNGKTMDAHFNVRLSLLDLFNGKVVKLSETRDRICEKCNGTGLKRKAVEIGCLECNGVGYMKKYRHINGMTLVQTIPCEKCSGAGVYFRPKDYCKHCRGSGLIKESKILEFNVPKGSPNKGTVVLPGESDEVPGLKTGDVILNYELELKPLEKRFQRQDNDLYTKVSVPLVDALCGFNRSNFVKSLDGRWLSISIPPGKVLRPGDCIVIPNEGMPVMDNYIGRCGDLYVGIDIEFPKDNWALERNDFAKLRSILDITYGSERHKDVTEEDTEATKIAYKIKEKDELPLDFNSFNANTEVKNIGTEKRSKGWFSKWF</sequence>
<feature type="domain" description="CR-type" evidence="9">
    <location>
        <begin position="188"/>
        <end position="272"/>
    </location>
</feature>
<reference evidence="11 12" key="1">
    <citation type="submission" date="2019-07" db="EMBL/GenBank/DDBJ databases">
        <authorList>
            <person name="Friedrich A."/>
            <person name="Schacherer J."/>
        </authorList>
    </citation>
    <scope>NUCLEOTIDE SEQUENCE [LARGE SCALE GENOMIC DNA]</scope>
</reference>
<dbReference type="CDD" id="cd10719">
    <property type="entry name" value="DnaJ_zf"/>
    <property type="match status" value="1"/>
</dbReference>
<gene>
    <name evidence="11" type="ORF">DEBR0S3_02630G</name>
    <name evidence="10" type="ORF">HII12_005118</name>
</gene>
<evidence type="ECO:0000256" key="5">
    <source>
        <dbReference type="ARBA" id="ARBA00023186"/>
    </source>
</evidence>